<accession>A0A7Z9C3Y8</accession>
<dbReference type="CDD" id="cd06173">
    <property type="entry name" value="MFS_MefA_like"/>
    <property type="match status" value="1"/>
</dbReference>
<dbReference type="InterPro" id="IPR010290">
    <property type="entry name" value="TM_effector"/>
</dbReference>
<dbReference type="AlphaFoldDB" id="A0A7Z9C3Y8"/>
<sequence length="529" mass="55356">MSGAPAPAASRGPLATPLFRALWIATIVSNIGTWMNDVGSSWLMTSLSPSPLWVAMVQAATTLPMFLFALPGGALADVVDRRKLLIAAQLLILVGAASLATVTHLRLTTPLILLALTAVMGLGAALSAPAFQAIVPELVEKPALADAIALNGLGINIARAIGPALGGVIVAVAGSAAVYALNAVSILAVLGVLVAWKRKPTLGDLPPEHFLGALRTGYRYARHAPALQLVLLRSVAFFLFSSALWALLPVLGRRVLGLDAAGYGALLGCMGVGAIIGAVALARVRKHVSSNTLSIVGSVVFAAATLALAHVGDAIVAGGVMVFAGLAWITMLSALNVAAQMAVPTWVKARALAVYLLVFQGAMTAGSLAWGGLASRTDIATALTVAGVALFLATGVAFRFRLPAAGALDLTPSGHWVEPTVAGTPAADRRPVMILIEYRIDPIQVPAFVQAMRPLKAVRKRDGALNWYLFEDAAEPGLVVESFVVPSWLEHLRQHERITRDDHLTQAQIQRFHIGDQPPRVRHLIAPST</sequence>
<dbReference type="GO" id="GO:0005886">
    <property type="term" value="C:plasma membrane"/>
    <property type="evidence" value="ECO:0007669"/>
    <property type="project" value="UniProtKB-SubCell"/>
</dbReference>
<evidence type="ECO:0000313" key="9">
    <source>
        <dbReference type="EMBL" id="VDC48691.1"/>
    </source>
</evidence>
<name>A0A7Z9C3Y8_9CAUL</name>
<comment type="subcellular location">
    <subcellularLocation>
        <location evidence="1">Cell membrane</location>
        <topology evidence="1">Multi-pass membrane protein</topology>
    </subcellularLocation>
</comment>
<dbReference type="PANTHER" id="PTHR23513:SF11">
    <property type="entry name" value="STAPHYLOFERRIN A TRANSPORTER"/>
    <property type="match status" value="1"/>
</dbReference>
<feature type="transmembrane region" description="Helical" evidence="7">
    <location>
        <begin position="229"/>
        <end position="248"/>
    </location>
</feature>
<keyword evidence="5 7" id="KW-1133">Transmembrane helix</keyword>
<evidence type="ECO:0000313" key="10">
    <source>
        <dbReference type="Proteomes" id="UP000289220"/>
    </source>
</evidence>
<dbReference type="RefSeq" id="WP_154725623.1">
    <property type="nucleotide sequence ID" value="NZ_UXHF01000010.1"/>
</dbReference>
<dbReference type="PANTHER" id="PTHR23513">
    <property type="entry name" value="INTEGRAL MEMBRANE EFFLUX PROTEIN-RELATED"/>
    <property type="match status" value="1"/>
</dbReference>
<evidence type="ECO:0000256" key="6">
    <source>
        <dbReference type="ARBA" id="ARBA00023136"/>
    </source>
</evidence>
<evidence type="ECO:0000256" key="2">
    <source>
        <dbReference type="ARBA" id="ARBA00022448"/>
    </source>
</evidence>
<evidence type="ECO:0000256" key="5">
    <source>
        <dbReference type="ARBA" id="ARBA00022989"/>
    </source>
</evidence>
<feature type="transmembrane region" description="Helical" evidence="7">
    <location>
        <begin position="379"/>
        <end position="398"/>
    </location>
</feature>
<feature type="transmembrane region" description="Helical" evidence="7">
    <location>
        <begin position="260"/>
        <end position="281"/>
    </location>
</feature>
<keyword evidence="2" id="KW-0813">Transport</keyword>
<dbReference type="PROSITE" id="PS50850">
    <property type="entry name" value="MFS"/>
    <property type="match status" value="1"/>
</dbReference>
<organism evidence="9 10">
    <name type="scientific">Brevundimonas mediterranea</name>
    <dbReference type="NCBI Taxonomy" id="74329"/>
    <lineage>
        <taxon>Bacteria</taxon>
        <taxon>Pseudomonadati</taxon>
        <taxon>Pseudomonadota</taxon>
        <taxon>Alphaproteobacteria</taxon>
        <taxon>Caulobacterales</taxon>
        <taxon>Caulobacteraceae</taxon>
        <taxon>Brevundimonas</taxon>
    </lineage>
</organism>
<feature type="transmembrane region" description="Helical" evidence="7">
    <location>
        <begin position="351"/>
        <end position="373"/>
    </location>
</feature>
<evidence type="ECO:0000256" key="1">
    <source>
        <dbReference type="ARBA" id="ARBA00004651"/>
    </source>
</evidence>
<protein>
    <submittedName>
        <fullName evidence="9">Enterobactin exporter EntS</fullName>
    </submittedName>
</protein>
<reference evidence="9 10" key="1">
    <citation type="submission" date="2018-11" db="EMBL/GenBank/DDBJ databases">
        <authorList>
            <person name="Peiro R."/>
            <person name="Begona"/>
            <person name="Cbmso G."/>
            <person name="Lopez M."/>
            <person name="Gonzalez S."/>
            <person name="Sacristan E."/>
            <person name="Castillo E."/>
        </authorList>
    </citation>
    <scope>NUCLEOTIDE SEQUENCE [LARGE SCALE GENOMIC DNA]</scope>
    <source>
        <strain evidence="9">Brev_genome</strain>
    </source>
</reference>
<dbReference type="Gene3D" id="1.20.1250.20">
    <property type="entry name" value="MFS general substrate transporter like domains"/>
    <property type="match status" value="1"/>
</dbReference>
<dbReference type="InterPro" id="IPR036259">
    <property type="entry name" value="MFS_trans_sf"/>
</dbReference>
<feature type="domain" description="Major facilitator superfamily (MFS) profile" evidence="8">
    <location>
        <begin position="18"/>
        <end position="405"/>
    </location>
</feature>
<feature type="transmembrane region" description="Helical" evidence="7">
    <location>
        <begin position="293"/>
        <end position="311"/>
    </location>
</feature>
<keyword evidence="6 7" id="KW-0472">Membrane</keyword>
<keyword evidence="3" id="KW-1003">Cell membrane</keyword>
<dbReference type="InterPro" id="IPR020846">
    <property type="entry name" value="MFS_dom"/>
</dbReference>
<feature type="transmembrane region" description="Helical" evidence="7">
    <location>
        <begin position="317"/>
        <end position="339"/>
    </location>
</feature>
<dbReference type="EMBL" id="UXHF01000010">
    <property type="protein sequence ID" value="VDC48691.1"/>
    <property type="molecule type" value="Genomic_DNA"/>
</dbReference>
<feature type="transmembrane region" description="Helical" evidence="7">
    <location>
        <begin position="52"/>
        <end position="72"/>
    </location>
</feature>
<keyword evidence="10" id="KW-1185">Reference proteome</keyword>
<dbReference type="SUPFAM" id="SSF103473">
    <property type="entry name" value="MFS general substrate transporter"/>
    <property type="match status" value="1"/>
</dbReference>
<evidence type="ECO:0000256" key="4">
    <source>
        <dbReference type="ARBA" id="ARBA00022692"/>
    </source>
</evidence>
<feature type="transmembrane region" description="Helical" evidence="7">
    <location>
        <begin position="111"/>
        <end position="131"/>
    </location>
</feature>
<evidence type="ECO:0000259" key="8">
    <source>
        <dbReference type="PROSITE" id="PS50850"/>
    </source>
</evidence>
<dbReference type="GO" id="GO:0022857">
    <property type="term" value="F:transmembrane transporter activity"/>
    <property type="evidence" value="ECO:0007669"/>
    <property type="project" value="InterPro"/>
</dbReference>
<evidence type="ECO:0000256" key="7">
    <source>
        <dbReference type="SAM" id="Phobius"/>
    </source>
</evidence>
<comment type="caution">
    <text evidence="9">The sequence shown here is derived from an EMBL/GenBank/DDBJ whole genome shotgun (WGS) entry which is preliminary data.</text>
</comment>
<feature type="transmembrane region" description="Helical" evidence="7">
    <location>
        <begin position="12"/>
        <end position="32"/>
    </location>
</feature>
<gene>
    <name evidence="9" type="primary">entS</name>
    <name evidence="9" type="ORF">BREV_BREV_00819</name>
</gene>
<evidence type="ECO:0000256" key="3">
    <source>
        <dbReference type="ARBA" id="ARBA00022475"/>
    </source>
</evidence>
<feature type="transmembrane region" description="Helical" evidence="7">
    <location>
        <begin position="168"/>
        <end position="196"/>
    </location>
</feature>
<dbReference type="Pfam" id="PF05977">
    <property type="entry name" value="MFS_3"/>
    <property type="match status" value="1"/>
</dbReference>
<proteinExistence type="predicted"/>
<keyword evidence="4 7" id="KW-0812">Transmembrane</keyword>
<dbReference type="Proteomes" id="UP000289220">
    <property type="component" value="Unassembled WGS sequence"/>
</dbReference>
<feature type="transmembrane region" description="Helical" evidence="7">
    <location>
        <begin position="143"/>
        <end position="162"/>
    </location>
</feature>
<feature type="transmembrane region" description="Helical" evidence="7">
    <location>
        <begin position="84"/>
        <end position="105"/>
    </location>
</feature>